<comment type="subcellular location">
    <subcellularLocation>
        <location evidence="1 9">Nucleus</location>
    </subcellularLocation>
</comment>
<dbReference type="InterPro" id="IPR036388">
    <property type="entry name" value="WH-like_DNA-bd_sf"/>
</dbReference>
<dbReference type="GO" id="GO:0005674">
    <property type="term" value="C:transcription factor TFIIF complex"/>
    <property type="evidence" value="ECO:0007669"/>
    <property type="project" value="TreeGrafter"/>
</dbReference>
<keyword evidence="3" id="KW-0597">Phosphoprotein</keyword>
<comment type="similarity">
    <text evidence="2 9">Belongs to the TFIIF alpha subunit family.</text>
</comment>
<evidence type="ECO:0000256" key="2">
    <source>
        <dbReference type="ARBA" id="ARBA00005249"/>
    </source>
</evidence>
<evidence type="ECO:0000256" key="9">
    <source>
        <dbReference type="RuleBase" id="RU366044"/>
    </source>
</evidence>
<dbReference type="Ensembl" id="ENSSRHT00000089493.1">
    <property type="protein sequence ID" value="ENSSRHP00000087137.1"/>
    <property type="gene ID" value="ENSSRHG00000043088.1"/>
</dbReference>
<feature type="compositionally biased region" description="Polar residues" evidence="10">
    <location>
        <begin position="279"/>
        <end position="288"/>
    </location>
</feature>
<keyword evidence="12" id="KW-1185">Reference proteome</keyword>
<evidence type="ECO:0000256" key="1">
    <source>
        <dbReference type="ARBA" id="ARBA00004123"/>
    </source>
</evidence>
<evidence type="ECO:0000256" key="4">
    <source>
        <dbReference type="ARBA" id="ARBA00023015"/>
    </source>
</evidence>
<dbReference type="GO" id="GO:0016251">
    <property type="term" value="F:RNA polymerase II general transcription initiation factor activity"/>
    <property type="evidence" value="ECO:0007669"/>
    <property type="project" value="TreeGrafter"/>
</dbReference>
<dbReference type="Pfam" id="PF05793">
    <property type="entry name" value="TFIIF_alpha"/>
    <property type="match status" value="1"/>
</dbReference>
<dbReference type="FunFam" id="1.10.10.10:FF:000290">
    <property type="entry name" value="General transcription factor IIF subunit 1"/>
    <property type="match status" value="1"/>
</dbReference>
<keyword evidence="4 9" id="KW-0805">Transcription regulation</keyword>
<feature type="compositionally biased region" description="Acidic residues" evidence="10">
    <location>
        <begin position="185"/>
        <end position="205"/>
    </location>
</feature>
<evidence type="ECO:0000256" key="8">
    <source>
        <dbReference type="ARBA" id="ARBA00025232"/>
    </source>
</evidence>
<feature type="compositionally biased region" description="Polar residues" evidence="10">
    <location>
        <begin position="320"/>
        <end position="344"/>
    </location>
</feature>
<proteinExistence type="inferred from homology"/>
<dbReference type="SUPFAM" id="SSF46785">
    <property type="entry name" value="Winged helix' DNA-binding domain"/>
    <property type="match status" value="1"/>
</dbReference>
<evidence type="ECO:0000256" key="10">
    <source>
        <dbReference type="SAM" id="MobiDB-lite"/>
    </source>
</evidence>
<feature type="compositionally biased region" description="Basic residues" evidence="10">
    <location>
        <begin position="250"/>
        <end position="260"/>
    </location>
</feature>
<keyword evidence="5 9" id="KW-0238">DNA-binding</keyword>
<dbReference type="AlphaFoldDB" id="A0A673M533"/>
<evidence type="ECO:0000256" key="5">
    <source>
        <dbReference type="ARBA" id="ARBA00023125"/>
    </source>
</evidence>
<evidence type="ECO:0000256" key="3">
    <source>
        <dbReference type="ARBA" id="ARBA00022553"/>
    </source>
</evidence>
<name>A0A673M533_9TELE</name>
<dbReference type="InterPro" id="IPR011039">
    <property type="entry name" value="TFIIF_interaction"/>
</dbReference>
<dbReference type="Proteomes" id="UP000472270">
    <property type="component" value="Unassembled WGS sequence"/>
</dbReference>
<reference evidence="11" key="2">
    <citation type="submission" date="2025-09" db="UniProtKB">
        <authorList>
            <consortium name="Ensembl"/>
        </authorList>
    </citation>
    <scope>IDENTIFICATION</scope>
</reference>
<organism evidence="11 12">
    <name type="scientific">Sinocyclocheilus rhinocerous</name>
    <dbReference type="NCBI Taxonomy" id="307959"/>
    <lineage>
        <taxon>Eukaryota</taxon>
        <taxon>Metazoa</taxon>
        <taxon>Chordata</taxon>
        <taxon>Craniata</taxon>
        <taxon>Vertebrata</taxon>
        <taxon>Euteleostomi</taxon>
        <taxon>Actinopterygii</taxon>
        <taxon>Neopterygii</taxon>
        <taxon>Teleostei</taxon>
        <taxon>Ostariophysi</taxon>
        <taxon>Cypriniformes</taxon>
        <taxon>Cyprinidae</taxon>
        <taxon>Cyprininae</taxon>
        <taxon>Sinocyclocheilus</taxon>
    </lineage>
</organism>
<dbReference type="PANTHER" id="PTHR13011">
    <property type="entry name" value="TFIIF-ALPHA"/>
    <property type="match status" value="1"/>
</dbReference>
<evidence type="ECO:0000256" key="6">
    <source>
        <dbReference type="ARBA" id="ARBA00023163"/>
    </source>
</evidence>
<comment type="function">
    <text evidence="8 9">TFIIF is a general transcription initiation factor that binds to RNA polymerase II and helps to recruit it to the initiation complex in collaboration with TFIIB. It promotes transcription elongation.</text>
</comment>
<protein>
    <recommendedName>
        <fullName evidence="9">Transcription initiation factor IIF subunit alpha</fullName>
    </recommendedName>
</protein>
<evidence type="ECO:0000313" key="12">
    <source>
        <dbReference type="Proteomes" id="UP000472270"/>
    </source>
</evidence>
<dbReference type="InterPro" id="IPR008851">
    <property type="entry name" value="TFIIF-alpha"/>
</dbReference>
<dbReference type="Gene3D" id="1.10.10.10">
    <property type="entry name" value="Winged helix-like DNA-binding domain superfamily/Winged helix DNA-binding domain"/>
    <property type="match status" value="1"/>
</dbReference>
<evidence type="ECO:0000313" key="11">
    <source>
        <dbReference type="Ensembl" id="ENSSRHP00000087137.1"/>
    </source>
</evidence>
<dbReference type="GO" id="GO:0032968">
    <property type="term" value="P:positive regulation of transcription elongation by RNA polymerase II"/>
    <property type="evidence" value="ECO:0007669"/>
    <property type="project" value="InterPro"/>
</dbReference>
<evidence type="ECO:0000256" key="7">
    <source>
        <dbReference type="ARBA" id="ARBA00023242"/>
    </source>
</evidence>
<accession>A0A673M533</accession>
<dbReference type="GO" id="GO:0006367">
    <property type="term" value="P:transcription initiation at RNA polymerase II promoter"/>
    <property type="evidence" value="ECO:0007669"/>
    <property type="project" value="InterPro"/>
</dbReference>
<gene>
    <name evidence="11" type="primary">LOC107737737</name>
</gene>
<feature type="region of interest" description="Disordered" evidence="10">
    <location>
        <begin position="150"/>
        <end position="345"/>
    </location>
</feature>
<feature type="compositionally biased region" description="Basic residues" evidence="10">
    <location>
        <begin position="209"/>
        <end position="226"/>
    </location>
</feature>
<dbReference type="GO" id="GO:0003677">
    <property type="term" value="F:DNA binding"/>
    <property type="evidence" value="ECO:0007669"/>
    <property type="project" value="UniProtKB-KW"/>
</dbReference>
<sequence>MALLRGHCQIIVNARMERDMSNRRIYGEEETQEGAAGSEFGKKQREEARRKKYGIVTKEFKVEDQPWILKVNGKAGRRFKGLKKGGVTENASYYIFTQCADGAFEAFPVHSWYNFTPQAKHRTLTAEEAEEEWGRRNKVVNHFSIMLQRRLRGQERGEEDEEEGEKGGKKKKKGGRGGDLRIHDLEDDLEMSSDESDGSNGDDDEAKSKAKKDKGPKGKGKKKKKKGSDLEGFEDKDSDIEGEAASALFMKKRTPPKRGGGRGSAGSSRTGSRPGTPSIDNAATSNTLRAAANKLEQGKRQTTVPSSETPAAKRLKMEPSPQSSSGNGTPQPASGKSTPSSSDVLLTEDAVRRYLIRKPMTTKDLLKKFQTKRTGLSSEQTVNVLAQILKRLNPERKNINDKMHFYLTE</sequence>
<feature type="compositionally biased region" description="Low complexity" evidence="10">
    <location>
        <begin position="265"/>
        <end position="278"/>
    </location>
</feature>
<reference evidence="11" key="1">
    <citation type="submission" date="2025-08" db="UniProtKB">
        <authorList>
            <consortium name="Ensembl"/>
        </authorList>
    </citation>
    <scope>IDENTIFICATION</scope>
</reference>
<feature type="compositionally biased region" description="Polar residues" evidence="10">
    <location>
        <begin position="300"/>
        <end position="309"/>
    </location>
</feature>
<dbReference type="SUPFAM" id="SSF50916">
    <property type="entry name" value="Rap30/74 interaction domains"/>
    <property type="match status" value="1"/>
</dbReference>
<dbReference type="InterPro" id="IPR036390">
    <property type="entry name" value="WH_DNA-bd_sf"/>
</dbReference>
<dbReference type="GO" id="GO:0001096">
    <property type="term" value="F:TFIIF-class transcription factor complex binding"/>
    <property type="evidence" value="ECO:0007669"/>
    <property type="project" value="TreeGrafter"/>
</dbReference>
<keyword evidence="6 9" id="KW-0804">Transcription</keyword>
<keyword evidence="7 9" id="KW-0539">Nucleus</keyword>
<dbReference type="PANTHER" id="PTHR13011:SF0">
    <property type="entry name" value="GENERAL TRANSCRIPTION FACTOR IIF SUBUNIT 1"/>
    <property type="match status" value="1"/>
</dbReference>